<evidence type="ECO:0000256" key="1">
    <source>
        <dbReference type="SAM" id="MobiDB-lite"/>
    </source>
</evidence>
<sequence length="47" mass="5546">MSTDQPEFPESDEEDTPDNDQPEDKKQPKTRMRDMTPYTEDVITLDE</sequence>
<reference evidence="2 3" key="1">
    <citation type="submission" date="2024-10" db="EMBL/GenBank/DDBJ databases">
        <title>The Natural Products Discovery Center: Release of the First 8490 Sequenced Strains for Exploring Actinobacteria Biosynthetic Diversity.</title>
        <authorList>
            <person name="Kalkreuter E."/>
            <person name="Kautsar S.A."/>
            <person name="Yang D."/>
            <person name="Bader C.D."/>
            <person name="Teijaro C.N."/>
            <person name="Fluegel L."/>
            <person name="Davis C.M."/>
            <person name="Simpson J.R."/>
            <person name="Lauterbach L."/>
            <person name="Steele A.D."/>
            <person name="Gui C."/>
            <person name="Meng S."/>
            <person name="Li G."/>
            <person name="Viehrig K."/>
            <person name="Ye F."/>
            <person name="Su P."/>
            <person name="Kiefer A.F."/>
            <person name="Nichols A."/>
            <person name="Cepeda A.J."/>
            <person name="Yan W."/>
            <person name="Fan B."/>
            <person name="Jiang Y."/>
            <person name="Adhikari A."/>
            <person name="Zheng C.-J."/>
            <person name="Schuster L."/>
            <person name="Cowan T.M."/>
            <person name="Smanski M.J."/>
            <person name="Chevrette M.G."/>
            <person name="De Carvalho L.P.S."/>
            <person name="Shen B."/>
        </authorList>
    </citation>
    <scope>NUCLEOTIDE SEQUENCE [LARGE SCALE GENOMIC DNA]</scope>
    <source>
        <strain evidence="2 3">NPDC020979</strain>
    </source>
</reference>
<name>A0ABW7THB6_9ACTN</name>
<protein>
    <submittedName>
        <fullName evidence="2">Uncharacterized protein</fullName>
    </submittedName>
</protein>
<accession>A0ABW7THB6</accession>
<feature type="compositionally biased region" description="Basic and acidic residues" evidence="1">
    <location>
        <begin position="22"/>
        <end position="34"/>
    </location>
</feature>
<proteinExistence type="predicted"/>
<feature type="region of interest" description="Disordered" evidence="1">
    <location>
        <begin position="1"/>
        <end position="47"/>
    </location>
</feature>
<feature type="compositionally biased region" description="Acidic residues" evidence="1">
    <location>
        <begin position="7"/>
        <end position="21"/>
    </location>
</feature>
<comment type="caution">
    <text evidence="2">The sequence shown here is derived from an EMBL/GenBank/DDBJ whole genome shotgun (WGS) entry which is preliminary data.</text>
</comment>
<dbReference type="RefSeq" id="WP_358219469.1">
    <property type="nucleotide sequence ID" value="NZ_JBEYAO010000018.1"/>
</dbReference>
<organism evidence="2 3">
    <name type="scientific">Streptomyces abikoensis</name>
    <dbReference type="NCBI Taxonomy" id="97398"/>
    <lineage>
        <taxon>Bacteria</taxon>
        <taxon>Bacillati</taxon>
        <taxon>Actinomycetota</taxon>
        <taxon>Actinomycetes</taxon>
        <taxon>Kitasatosporales</taxon>
        <taxon>Streptomycetaceae</taxon>
        <taxon>Streptomyces</taxon>
    </lineage>
</organism>
<keyword evidence="3" id="KW-1185">Reference proteome</keyword>
<evidence type="ECO:0000313" key="2">
    <source>
        <dbReference type="EMBL" id="MFI0915526.1"/>
    </source>
</evidence>
<dbReference type="EMBL" id="JBIRRB010000027">
    <property type="protein sequence ID" value="MFI0915526.1"/>
    <property type="molecule type" value="Genomic_DNA"/>
</dbReference>
<dbReference type="Proteomes" id="UP001611162">
    <property type="component" value="Unassembled WGS sequence"/>
</dbReference>
<gene>
    <name evidence="2" type="ORF">ACH4TF_34660</name>
</gene>
<evidence type="ECO:0000313" key="3">
    <source>
        <dbReference type="Proteomes" id="UP001611162"/>
    </source>
</evidence>